<evidence type="ECO:0000313" key="1">
    <source>
        <dbReference type="EMBL" id="QHU03502.1"/>
    </source>
</evidence>
<organism evidence="1">
    <name type="scientific">viral metagenome</name>
    <dbReference type="NCBI Taxonomy" id="1070528"/>
    <lineage>
        <taxon>unclassified sequences</taxon>
        <taxon>metagenomes</taxon>
        <taxon>organismal metagenomes</taxon>
    </lineage>
</organism>
<proteinExistence type="predicted"/>
<reference evidence="1" key="1">
    <citation type="journal article" date="2020" name="Nature">
        <title>Giant virus diversity and host interactions through global metagenomics.</title>
        <authorList>
            <person name="Schulz F."/>
            <person name="Roux S."/>
            <person name="Paez-Espino D."/>
            <person name="Jungbluth S."/>
            <person name="Walsh D.A."/>
            <person name="Denef V.J."/>
            <person name="McMahon K.D."/>
            <person name="Konstantinidis K.T."/>
            <person name="Eloe-Fadrosh E.A."/>
            <person name="Kyrpides N.C."/>
            <person name="Woyke T."/>
        </authorList>
    </citation>
    <scope>NUCLEOTIDE SEQUENCE</scope>
    <source>
        <strain evidence="1">GVMAG-M-3300027206-1</strain>
    </source>
</reference>
<dbReference type="AlphaFoldDB" id="A0A6C0JCX3"/>
<name>A0A6C0JCX3_9ZZZZ</name>
<protein>
    <submittedName>
        <fullName evidence="1">Uncharacterized protein</fullName>
    </submittedName>
</protein>
<dbReference type="EMBL" id="MN740383">
    <property type="protein sequence ID" value="QHU03502.1"/>
    <property type="molecule type" value="Genomic_DNA"/>
</dbReference>
<sequence length="167" mass="18727">MSYTYALPTPILASTHDYNKLKKTLKKSTCGYGSALSASYFITQGADQGVSVAFGALASYAYVSLLSERVDNFEKSIFQKEFLAPISLAAFEVSWNNAPFAFDFDYGCTFVGFLAYKFALTTVLFECVRDMMIEDGRNTYDTSEKIYNDLSDWKTQHGEVGMEELDM</sequence>
<accession>A0A6C0JCX3</accession>